<dbReference type="CDD" id="cd00371">
    <property type="entry name" value="HMA"/>
    <property type="match status" value="1"/>
</dbReference>
<evidence type="ECO:0000313" key="3">
    <source>
        <dbReference type="Proteomes" id="UP000315434"/>
    </source>
</evidence>
<proteinExistence type="predicted"/>
<comment type="caution">
    <text evidence="2">The sequence shown here is derived from an EMBL/GenBank/DDBJ whole genome shotgun (WGS) entry which is preliminary data.</text>
</comment>
<feature type="domain" description="HMA" evidence="1">
    <location>
        <begin position="19"/>
        <end position="82"/>
    </location>
</feature>
<dbReference type="InterPro" id="IPR006121">
    <property type="entry name" value="HMA_dom"/>
</dbReference>
<dbReference type="Proteomes" id="UP000315434">
    <property type="component" value="Unassembled WGS sequence"/>
</dbReference>
<organism evidence="2 3">
    <name type="scientific">Rhizobium rhizogenes</name>
    <name type="common">Agrobacterium rhizogenes</name>
    <dbReference type="NCBI Taxonomy" id="359"/>
    <lineage>
        <taxon>Bacteria</taxon>
        <taxon>Pseudomonadati</taxon>
        <taxon>Pseudomonadota</taxon>
        <taxon>Alphaproteobacteria</taxon>
        <taxon>Hyphomicrobiales</taxon>
        <taxon>Rhizobiaceae</taxon>
        <taxon>Rhizobium/Agrobacterium group</taxon>
        <taxon>Rhizobium</taxon>
    </lineage>
</organism>
<reference evidence="2 3" key="1">
    <citation type="journal article" date="2019" name="Appl. Microbiol. Biotechnol.">
        <title>Differential efficiency of wild type rhizogenic strains for rol gene transformation of plants.</title>
        <authorList>
            <person name="Desmet S."/>
            <person name="De Keyser E."/>
            <person name="Van Vaerenbergh J."/>
            <person name="Baeyen S."/>
            <person name="Van Huylenbroeck J."/>
            <person name="Geelen D."/>
            <person name="Dhooghe E."/>
        </authorList>
    </citation>
    <scope>NUCLEOTIDE SEQUENCE [LARGE SCALE GENOMIC DNA]</scope>
    <source>
        <strain evidence="2 3">GBBC3284</strain>
    </source>
</reference>
<evidence type="ECO:0000259" key="1">
    <source>
        <dbReference type="PROSITE" id="PS50846"/>
    </source>
</evidence>
<dbReference type="AlphaFoldDB" id="A0A546XPJ2"/>
<dbReference type="InterPro" id="IPR036163">
    <property type="entry name" value="HMA_dom_sf"/>
</dbReference>
<dbReference type="OrthoDB" id="9801832at2"/>
<dbReference type="Pfam" id="PF00403">
    <property type="entry name" value="HMA"/>
    <property type="match status" value="1"/>
</dbReference>
<protein>
    <submittedName>
        <fullName evidence="2">Copper chaperone</fullName>
    </submittedName>
</protein>
<dbReference type="GO" id="GO:0046872">
    <property type="term" value="F:metal ion binding"/>
    <property type="evidence" value="ECO:0007669"/>
    <property type="project" value="InterPro"/>
</dbReference>
<dbReference type="Gene3D" id="3.30.70.100">
    <property type="match status" value="1"/>
</dbReference>
<accession>A0A546XPJ2</accession>
<dbReference type="SUPFAM" id="SSF55008">
    <property type="entry name" value="HMA, heavy metal-associated domain"/>
    <property type="match status" value="1"/>
</dbReference>
<name>A0A546XPJ2_RHIRH</name>
<sequence>MCNGHQHHHETTTAAPVGADLSFHVEDMTCGHCAGVIKGAIEKTVPGAAVHADPSSRTVVVGGVSDVARIAEIITAAGYTPEARA</sequence>
<dbReference type="RefSeq" id="WP_142839564.1">
    <property type="nucleotide sequence ID" value="NZ_SGNY01000001.1"/>
</dbReference>
<dbReference type="EMBL" id="SGNY01000001">
    <property type="protein sequence ID" value="TRB02655.1"/>
    <property type="molecule type" value="Genomic_DNA"/>
</dbReference>
<evidence type="ECO:0000313" key="2">
    <source>
        <dbReference type="EMBL" id="TRB02655.1"/>
    </source>
</evidence>
<gene>
    <name evidence="2" type="ORF">EXN68_02990</name>
</gene>
<dbReference type="PROSITE" id="PS50846">
    <property type="entry name" value="HMA_2"/>
    <property type="match status" value="1"/>
</dbReference>